<name>A0ABV2U2K6_9ACTN</name>
<proteinExistence type="predicted"/>
<keyword evidence="4" id="KW-1185">Reference proteome</keyword>
<evidence type="ECO:0000256" key="2">
    <source>
        <dbReference type="SAM" id="SignalP"/>
    </source>
</evidence>
<dbReference type="EMBL" id="JBEXIP010000002">
    <property type="protein sequence ID" value="MET8432067.1"/>
    <property type="molecule type" value="Genomic_DNA"/>
</dbReference>
<sequence length="145" mass="14316">MPFSTAVRGRARRLTLATSIVAAAGAGLLTPAAIALSARPGTPPAGVTAAAGTRGTAATHGRPFAFRTVDDGGVPTGNQNVRVHMGTKAIGPFTDATGTVLLPTDRGGRGTLPVGDGGGIGAGDGCTEADRGSEHRYARRPGGTD</sequence>
<evidence type="ECO:0000256" key="1">
    <source>
        <dbReference type="SAM" id="MobiDB-lite"/>
    </source>
</evidence>
<keyword evidence="2" id="KW-0732">Signal</keyword>
<reference evidence="3 4" key="1">
    <citation type="submission" date="2024-06" db="EMBL/GenBank/DDBJ databases">
        <title>The Natural Products Discovery Center: Release of the First 8490 Sequenced Strains for Exploring Actinobacteria Biosynthetic Diversity.</title>
        <authorList>
            <person name="Kalkreuter E."/>
            <person name="Kautsar S.A."/>
            <person name="Yang D."/>
            <person name="Bader C.D."/>
            <person name="Teijaro C.N."/>
            <person name="Fluegel L."/>
            <person name="Davis C.M."/>
            <person name="Simpson J.R."/>
            <person name="Lauterbach L."/>
            <person name="Steele A.D."/>
            <person name="Gui C."/>
            <person name="Meng S."/>
            <person name="Li G."/>
            <person name="Viehrig K."/>
            <person name="Ye F."/>
            <person name="Su P."/>
            <person name="Kiefer A.F."/>
            <person name="Nichols A."/>
            <person name="Cepeda A.J."/>
            <person name="Yan W."/>
            <person name="Fan B."/>
            <person name="Jiang Y."/>
            <person name="Adhikari A."/>
            <person name="Zheng C.-J."/>
            <person name="Schuster L."/>
            <person name="Cowan T.M."/>
            <person name="Smanski M.J."/>
            <person name="Chevrette M.G."/>
            <person name="De Carvalho L.P.S."/>
            <person name="Shen B."/>
        </authorList>
    </citation>
    <scope>NUCLEOTIDE SEQUENCE [LARGE SCALE GENOMIC DNA]</scope>
    <source>
        <strain evidence="3 4">NPDC005137</strain>
    </source>
</reference>
<dbReference type="RefSeq" id="WP_356708580.1">
    <property type="nucleotide sequence ID" value="NZ_JBEXIP010000002.1"/>
</dbReference>
<feature type="compositionally biased region" description="Gly residues" evidence="1">
    <location>
        <begin position="115"/>
        <end position="124"/>
    </location>
</feature>
<evidence type="ECO:0000313" key="4">
    <source>
        <dbReference type="Proteomes" id="UP001550044"/>
    </source>
</evidence>
<feature type="signal peptide" evidence="2">
    <location>
        <begin position="1"/>
        <end position="37"/>
    </location>
</feature>
<feature type="region of interest" description="Disordered" evidence="1">
    <location>
        <begin position="104"/>
        <end position="145"/>
    </location>
</feature>
<gene>
    <name evidence="3" type="ORF">ABZV61_04535</name>
</gene>
<comment type="caution">
    <text evidence="3">The sequence shown here is derived from an EMBL/GenBank/DDBJ whole genome shotgun (WGS) entry which is preliminary data.</text>
</comment>
<organism evidence="3 4">
    <name type="scientific">Streptomyces sp. 900116325</name>
    <dbReference type="NCBI Taxonomy" id="3154295"/>
    <lineage>
        <taxon>Bacteria</taxon>
        <taxon>Bacillati</taxon>
        <taxon>Actinomycetota</taxon>
        <taxon>Actinomycetes</taxon>
        <taxon>Kitasatosporales</taxon>
        <taxon>Streptomycetaceae</taxon>
        <taxon>Streptomyces</taxon>
    </lineage>
</organism>
<protein>
    <submittedName>
        <fullName evidence="3">Uncharacterized protein</fullName>
    </submittedName>
</protein>
<dbReference type="Proteomes" id="UP001550044">
    <property type="component" value="Unassembled WGS sequence"/>
</dbReference>
<evidence type="ECO:0000313" key="3">
    <source>
        <dbReference type="EMBL" id="MET8432067.1"/>
    </source>
</evidence>
<accession>A0ABV2U2K6</accession>
<feature type="chain" id="PRO_5046868814" evidence="2">
    <location>
        <begin position="38"/>
        <end position="145"/>
    </location>
</feature>